<proteinExistence type="predicted"/>
<feature type="region of interest" description="Disordered" evidence="1">
    <location>
        <begin position="42"/>
        <end position="62"/>
    </location>
</feature>
<dbReference type="AlphaFoldDB" id="G2YTN1"/>
<reference evidence="3" key="1">
    <citation type="journal article" date="2011" name="PLoS Genet.">
        <title>Genomic analysis of the necrotrophic fungal pathogens Sclerotinia sclerotiorum and Botrytis cinerea.</title>
        <authorList>
            <person name="Amselem J."/>
            <person name="Cuomo C.A."/>
            <person name="van Kan J.A."/>
            <person name="Viaud M."/>
            <person name="Benito E.P."/>
            <person name="Couloux A."/>
            <person name="Coutinho P.M."/>
            <person name="de Vries R.P."/>
            <person name="Dyer P.S."/>
            <person name="Fillinger S."/>
            <person name="Fournier E."/>
            <person name="Gout L."/>
            <person name="Hahn M."/>
            <person name="Kohn L."/>
            <person name="Lapalu N."/>
            <person name="Plummer K.M."/>
            <person name="Pradier J.M."/>
            <person name="Quevillon E."/>
            <person name="Sharon A."/>
            <person name="Simon A."/>
            <person name="ten Have A."/>
            <person name="Tudzynski B."/>
            <person name="Tudzynski P."/>
            <person name="Wincker P."/>
            <person name="Andrew M."/>
            <person name="Anthouard V."/>
            <person name="Beever R.E."/>
            <person name="Beffa R."/>
            <person name="Benoit I."/>
            <person name="Bouzid O."/>
            <person name="Brault B."/>
            <person name="Chen Z."/>
            <person name="Choquer M."/>
            <person name="Collemare J."/>
            <person name="Cotton P."/>
            <person name="Danchin E.G."/>
            <person name="Da Silva C."/>
            <person name="Gautier A."/>
            <person name="Giraud C."/>
            <person name="Giraud T."/>
            <person name="Gonzalez C."/>
            <person name="Grossetete S."/>
            <person name="Guldener U."/>
            <person name="Henrissat B."/>
            <person name="Howlett B.J."/>
            <person name="Kodira C."/>
            <person name="Kretschmer M."/>
            <person name="Lappartient A."/>
            <person name="Leroch M."/>
            <person name="Levis C."/>
            <person name="Mauceli E."/>
            <person name="Neuveglise C."/>
            <person name="Oeser B."/>
            <person name="Pearson M."/>
            <person name="Poulain J."/>
            <person name="Poussereau N."/>
            <person name="Quesneville H."/>
            <person name="Rascle C."/>
            <person name="Schumacher J."/>
            <person name="Segurens B."/>
            <person name="Sexton A."/>
            <person name="Silva E."/>
            <person name="Sirven C."/>
            <person name="Soanes D.M."/>
            <person name="Talbot N.J."/>
            <person name="Templeton M."/>
            <person name="Yandava C."/>
            <person name="Yarden O."/>
            <person name="Zeng Q."/>
            <person name="Rollins J.A."/>
            <person name="Lebrun M.H."/>
            <person name="Dickman M."/>
        </authorList>
    </citation>
    <scope>NUCLEOTIDE SEQUENCE [LARGE SCALE GENOMIC DNA]</scope>
    <source>
        <strain evidence="3">T4</strain>
    </source>
</reference>
<feature type="compositionally biased region" description="Polar residues" evidence="1">
    <location>
        <begin position="48"/>
        <end position="62"/>
    </location>
</feature>
<sequence>MSENLPFEMCELWGSFLFTLSKHHHDEWPSIASLPHSTTFDLRHHTSESNTEGLSFPSPGNR</sequence>
<protein>
    <submittedName>
        <fullName evidence="2">Uncharacterized protein</fullName>
    </submittedName>
</protein>
<name>G2YTN1_BOTF4</name>
<dbReference type="HOGENOM" id="CLU_2903967_0_0_1"/>
<evidence type="ECO:0000313" key="3">
    <source>
        <dbReference type="Proteomes" id="UP000008177"/>
    </source>
</evidence>
<accession>G2YTN1</accession>
<evidence type="ECO:0000313" key="2">
    <source>
        <dbReference type="EMBL" id="CCD54791.1"/>
    </source>
</evidence>
<gene>
    <name evidence="2" type="ORF">BofuT4_P160800.1</name>
</gene>
<organism evidence="2 3">
    <name type="scientific">Botryotinia fuckeliana (strain T4)</name>
    <name type="common">Noble rot fungus</name>
    <name type="synonym">Botrytis cinerea</name>
    <dbReference type="NCBI Taxonomy" id="999810"/>
    <lineage>
        <taxon>Eukaryota</taxon>
        <taxon>Fungi</taxon>
        <taxon>Dikarya</taxon>
        <taxon>Ascomycota</taxon>
        <taxon>Pezizomycotina</taxon>
        <taxon>Leotiomycetes</taxon>
        <taxon>Helotiales</taxon>
        <taxon>Sclerotiniaceae</taxon>
        <taxon>Botrytis</taxon>
    </lineage>
</organism>
<dbReference type="EMBL" id="FQ790352">
    <property type="protein sequence ID" value="CCD54791.1"/>
    <property type="molecule type" value="Genomic_DNA"/>
</dbReference>
<evidence type="ECO:0000256" key="1">
    <source>
        <dbReference type="SAM" id="MobiDB-lite"/>
    </source>
</evidence>
<dbReference type="Proteomes" id="UP000008177">
    <property type="component" value="Unplaced contigs"/>
</dbReference>
<dbReference type="InParanoid" id="G2YTN1"/>